<comment type="caution">
    <text evidence="2">The sequence shown here is derived from an EMBL/GenBank/DDBJ whole genome shotgun (WGS) entry which is preliminary data.</text>
</comment>
<evidence type="ECO:0000256" key="1">
    <source>
        <dbReference type="SAM" id="MobiDB-lite"/>
    </source>
</evidence>
<dbReference type="STRING" id="108015.GA0061099_103030"/>
<organism evidence="2 3">
    <name type="scientific">Bradyrhizobium yuanmingense</name>
    <dbReference type="NCBI Taxonomy" id="108015"/>
    <lineage>
        <taxon>Bacteria</taxon>
        <taxon>Pseudomonadati</taxon>
        <taxon>Pseudomonadota</taxon>
        <taxon>Alphaproteobacteria</taxon>
        <taxon>Hyphomicrobiales</taxon>
        <taxon>Nitrobacteraceae</taxon>
        <taxon>Bradyrhizobium</taxon>
    </lineage>
</organism>
<reference evidence="2 3" key="1">
    <citation type="submission" date="2015-09" db="EMBL/GenBank/DDBJ databases">
        <title>Draft Genome Sequence of the Strain BR 3267 (Bradyrhizobium yuanmingense) recommended as inoculant for cowpea in Brazil.</title>
        <authorList>
            <person name="Simoes-Araujo J.L."/>
            <person name="Zilli J.E."/>
        </authorList>
    </citation>
    <scope>NUCLEOTIDE SEQUENCE [LARGE SCALE GENOMIC DNA]</scope>
    <source>
        <strain evidence="2 3">BR3267</strain>
    </source>
</reference>
<gene>
    <name evidence="2" type="ORF">AOQ72_04520</name>
</gene>
<feature type="region of interest" description="Disordered" evidence="1">
    <location>
        <begin position="150"/>
        <end position="179"/>
    </location>
</feature>
<accession>A0A0R3BKI3</accession>
<evidence type="ECO:0000313" key="3">
    <source>
        <dbReference type="Proteomes" id="UP000051380"/>
    </source>
</evidence>
<feature type="compositionally biased region" description="Basic residues" evidence="1">
    <location>
        <begin position="163"/>
        <end position="173"/>
    </location>
</feature>
<dbReference type="Proteomes" id="UP000051380">
    <property type="component" value="Unassembled WGS sequence"/>
</dbReference>
<evidence type="ECO:0000313" key="2">
    <source>
        <dbReference type="EMBL" id="KRP85894.1"/>
    </source>
</evidence>
<name>A0A0R3BKI3_9BRAD</name>
<sequence length="212" mass="23488">MSWHAGSLHASFNPDDLRQDASALGHLAPAAVGVLVSNPDLRQEAGSMQLCQGPSIDLVRFDSRIGDRPNKATATRLTCGRRRRSTAALLPIHRSFAQLAILEEGKIIRQLRVDFVHDRLVAFAKTLSLEDEVVMSMPTICMLGSPLSQEPVACTTSTDPRSQRSRASRRGRPSNKASSQLMVMAACHRFVLQRPYPGFDRLIWTTNPHHRV</sequence>
<proteinExistence type="predicted"/>
<dbReference type="AlphaFoldDB" id="A0A0R3BKI3"/>
<dbReference type="EMBL" id="LJYF01000051">
    <property type="protein sequence ID" value="KRP85894.1"/>
    <property type="molecule type" value="Genomic_DNA"/>
</dbReference>
<protein>
    <submittedName>
        <fullName evidence="2">Uncharacterized protein</fullName>
    </submittedName>
</protein>